<evidence type="ECO:0000313" key="2">
    <source>
        <dbReference type="Proteomes" id="UP000436088"/>
    </source>
</evidence>
<accession>A0A6A2YIW6</accession>
<dbReference type="InterPro" id="IPR055301">
    <property type="entry name" value="Lea14-like_2"/>
</dbReference>
<protein>
    <submittedName>
        <fullName evidence="1">Late embryoproteinsis abundant hydroxyproline-rich glycoprotein family</fullName>
    </submittedName>
</protein>
<dbReference type="AlphaFoldDB" id="A0A6A2YIW6"/>
<dbReference type="PANTHER" id="PTHR31852">
    <property type="entry name" value="LATE EMBRYOGENESIS ABUNDANT (LEA) HYDROXYPROLINE-RICH GLYCOPROTEIN FAMILY"/>
    <property type="match status" value="1"/>
</dbReference>
<gene>
    <name evidence="1" type="ORF">F3Y22_tig00111648pilonHSYRG00360</name>
</gene>
<dbReference type="EMBL" id="VEPZ02001394">
    <property type="protein sequence ID" value="KAE8675724.1"/>
    <property type="molecule type" value="Genomic_DNA"/>
</dbReference>
<keyword evidence="2" id="KW-1185">Reference proteome</keyword>
<reference evidence="1" key="1">
    <citation type="submission" date="2019-09" db="EMBL/GenBank/DDBJ databases">
        <title>Draft genome information of white flower Hibiscus syriacus.</title>
        <authorList>
            <person name="Kim Y.-M."/>
        </authorList>
    </citation>
    <scope>NUCLEOTIDE SEQUENCE [LARGE SCALE GENOMIC DNA]</scope>
    <source>
        <strain evidence="1">YM2019G1</strain>
    </source>
</reference>
<sequence length="175" mass="19316">MSCLHAFHYGHPGIIPSGIRNHFLRPRTPGLEIGSVMVRNLKYVNNSLAPSFNFTLVTQVTVENTNFFGDFGFENCNGSVWCGSEVVGQMKIPKGRAQARAIEKINVPIDVSSLRLSDTNKLSSNVSSGLLELNSYVKLSGNVNIINIVKRRNPELNCFMKLNLTGKAIQGLKCY</sequence>
<comment type="caution">
    <text evidence="1">The sequence shown here is derived from an EMBL/GenBank/DDBJ whole genome shotgun (WGS) entry which is preliminary data.</text>
</comment>
<name>A0A6A2YIW6_HIBSY</name>
<proteinExistence type="predicted"/>
<evidence type="ECO:0000313" key="1">
    <source>
        <dbReference type="EMBL" id="KAE8675724.1"/>
    </source>
</evidence>
<dbReference type="Proteomes" id="UP000436088">
    <property type="component" value="Unassembled WGS sequence"/>
</dbReference>
<organism evidence="1 2">
    <name type="scientific">Hibiscus syriacus</name>
    <name type="common">Rose of Sharon</name>
    <dbReference type="NCBI Taxonomy" id="106335"/>
    <lineage>
        <taxon>Eukaryota</taxon>
        <taxon>Viridiplantae</taxon>
        <taxon>Streptophyta</taxon>
        <taxon>Embryophyta</taxon>
        <taxon>Tracheophyta</taxon>
        <taxon>Spermatophyta</taxon>
        <taxon>Magnoliopsida</taxon>
        <taxon>eudicotyledons</taxon>
        <taxon>Gunneridae</taxon>
        <taxon>Pentapetalae</taxon>
        <taxon>rosids</taxon>
        <taxon>malvids</taxon>
        <taxon>Malvales</taxon>
        <taxon>Malvaceae</taxon>
        <taxon>Malvoideae</taxon>
        <taxon>Hibiscus</taxon>
    </lineage>
</organism>